<gene>
    <name evidence="3" type="ORF">ACRB68_60050</name>
</gene>
<evidence type="ECO:0000313" key="3">
    <source>
        <dbReference type="EMBL" id="MQY07903.1"/>
    </source>
</evidence>
<evidence type="ECO:0000313" key="4">
    <source>
        <dbReference type="Proteomes" id="UP000487268"/>
    </source>
</evidence>
<comment type="caution">
    <text evidence="3">The sequence shown here is derived from an EMBL/GenBank/DDBJ whole genome shotgun (WGS) entry which is preliminary data.</text>
</comment>
<name>A0A7K0C3A4_9ACTN</name>
<dbReference type="AlphaFoldDB" id="A0A7K0C3A4"/>
<accession>A0A7K0C3A4</accession>
<dbReference type="Pfam" id="PF00109">
    <property type="entry name" value="ketoacyl-synt"/>
    <property type="match status" value="1"/>
</dbReference>
<dbReference type="OrthoDB" id="7061549at2"/>
<dbReference type="InterPro" id="IPR014030">
    <property type="entry name" value="Ketoacyl_synth_N"/>
</dbReference>
<dbReference type="Gene3D" id="3.40.47.10">
    <property type="match status" value="1"/>
</dbReference>
<feature type="domain" description="Beta-ketoacyl synthase-like N-terminal" evidence="2">
    <location>
        <begin position="4"/>
        <end position="189"/>
    </location>
</feature>
<proteinExistence type="predicted"/>
<dbReference type="EMBL" id="WEGH01000004">
    <property type="protein sequence ID" value="MQY07903.1"/>
    <property type="molecule type" value="Genomic_DNA"/>
</dbReference>
<keyword evidence="1" id="KW-0808">Transferase</keyword>
<dbReference type="InterPro" id="IPR016039">
    <property type="entry name" value="Thiolase-like"/>
</dbReference>
<dbReference type="SUPFAM" id="SSF53901">
    <property type="entry name" value="Thiolase-like"/>
    <property type="match status" value="1"/>
</dbReference>
<keyword evidence="4" id="KW-1185">Reference proteome</keyword>
<dbReference type="PANTHER" id="PTHR11712:SF336">
    <property type="entry name" value="3-OXOACYL-[ACYL-CARRIER-PROTEIN] SYNTHASE, MITOCHONDRIAL"/>
    <property type="match status" value="1"/>
</dbReference>
<evidence type="ECO:0000256" key="1">
    <source>
        <dbReference type="ARBA" id="ARBA00022679"/>
    </source>
</evidence>
<reference evidence="3 4" key="1">
    <citation type="submission" date="2019-10" db="EMBL/GenBank/DDBJ databases">
        <title>Actinomadura rubteroloni sp. nov. and Actinomadura macrotermitis sp. nov., isolated from the gut of fungus growing-termite Macrotermes natalensis.</title>
        <authorList>
            <person name="Benndorf R."/>
            <person name="Martin K."/>
            <person name="Kuefner M."/>
            <person name="De Beer W."/>
            <person name="Kaster A.-K."/>
            <person name="Vollmers J."/>
            <person name="Poulsen M."/>
            <person name="Beemelmanns C."/>
        </authorList>
    </citation>
    <scope>NUCLEOTIDE SEQUENCE [LARGE SCALE GENOMIC DNA]</scope>
    <source>
        <strain evidence="3 4">RB68</strain>
    </source>
</reference>
<evidence type="ECO:0000259" key="2">
    <source>
        <dbReference type="Pfam" id="PF00109"/>
    </source>
</evidence>
<dbReference type="Proteomes" id="UP000487268">
    <property type="component" value="Unassembled WGS sequence"/>
</dbReference>
<organism evidence="3 4">
    <name type="scientific">Actinomadura macrotermitis</name>
    <dbReference type="NCBI Taxonomy" id="2585200"/>
    <lineage>
        <taxon>Bacteria</taxon>
        <taxon>Bacillati</taxon>
        <taxon>Actinomycetota</taxon>
        <taxon>Actinomycetes</taxon>
        <taxon>Streptosporangiales</taxon>
        <taxon>Thermomonosporaceae</taxon>
        <taxon>Actinomadura</taxon>
    </lineage>
</organism>
<protein>
    <recommendedName>
        <fullName evidence="2">Beta-ketoacyl synthase-like N-terminal domain-containing protein</fullName>
    </recommendedName>
</protein>
<sequence length="322" mass="31759">MMDITGWSAVSPYGVGAASFAAGVRSRRPAAAEPDPAGVPGAEVCRVPGFDPRTALGGKGTRAMNRVTGLAVTAVGALAAARPEPDAALVLGTTSGSVQSMMDFTRASLTGERPFDVEPSAVPGAVMNCAAGFSAIRYGLTGPNTTIAGGRAAGLLGLAYARRLLAAGRAATVLCGAAEECSAARSWLEHHARSGAPARLGEGAGVLRLEPPGAPGALARVLAVHSALDTGVAEVRRRALAAAGVPAAAEVPDVAALIGDTGAVSAVFQIAAALATGGGTSGRTVVVTAADPAGMTAAAVLELRPGHRPGEHDHHGRLVGAP</sequence>
<dbReference type="PANTHER" id="PTHR11712">
    <property type="entry name" value="POLYKETIDE SYNTHASE-RELATED"/>
    <property type="match status" value="1"/>
</dbReference>
<dbReference type="GO" id="GO:0004315">
    <property type="term" value="F:3-oxoacyl-[acyl-carrier-protein] synthase activity"/>
    <property type="evidence" value="ECO:0007669"/>
    <property type="project" value="TreeGrafter"/>
</dbReference>
<dbReference type="GO" id="GO:0006633">
    <property type="term" value="P:fatty acid biosynthetic process"/>
    <property type="evidence" value="ECO:0007669"/>
    <property type="project" value="TreeGrafter"/>
</dbReference>
<dbReference type="InterPro" id="IPR000794">
    <property type="entry name" value="Beta-ketoacyl_synthase"/>
</dbReference>
<dbReference type="RefSeq" id="WP_153538431.1">
    <property type="nucleotide sequence ID" value="NZ_WEGH01000004.1"/>
</dbReference>